<dbReference type="PANTHER" id="PTHR42891">
    <property type="entry name" value="D-GLYCERO-BETA-D-MANNO-HEPTOSE-1,7-BISPHOSPHATE 7-PHOSPHATASE"/>
    <property type="match status" value="1"/>
</dbReference>
<accession>A0A7H1MX53</accession>
<dbReference type="GO" id="GO:0005975">
    <property type="term" value="P:carbohydrate metabolic process"/>
    <property type="evidence" value="ECO:0007669"/>
    <property type="project" value="InterPro"/>
</dbReference>
<dbReference type="GO" id="GO:0016791">
    <property type="term" value="F:phosphatase activity"/>
    <property type="evidence" value="ECO:0007669"/>
    <property type="project" value="InterPro"/>
</dbReference>
<evidence type="ECO:0000256" key="3">
    <source>
        <dbReference type="ARBA" id="ARBA00022723"/>
    </source>
</evidence>
<feature type="site" description="Stabilizes the phosphoryl group" evidence="11">
    <location>
        <position position="123"/>
    </location>
</feature>
<feature type="binding site" evidence="12">
    <location>
        <position position="104"/>
    </location>
    <ligand>
        <name>Zn(2+)</name>
        <dbReference type="ChEBI" id="CHEBI:29105"/>
    </ligand>
</feature>
<comment type="similarity">
    <text evidence="8 9">Belongs to the gmhB family.</text>
</comment>
<feature type="binding site" evidence="12">
    <location>
        <position position="148"/>
    </location>
    <ligand>
        <name>Mg(2+)</name>
        <dbReference type="ChEBI" id="CHEBI:18420"/>
    </ligand>
</feature>
<comment type="subcellular location">
    <subcellularLocation>
        <location evidence="1 9">Cytoplasm</location>
    </subcellularLocation>
</comment>
<evidence type="ECO:0000256" key="5">
    <source>
        <dbReference type="ARBA" id="ARBA00022833"/>
    </source>
</evidence>
<evidence type="ECO:0000256" key="1">
    <source>
        <dbReference type="ARBA" id="ARBA00004496"/>
    </source>
</evidence>
<keyword evidence="12" id="KW-0460">Magnesium</keyword>
<dbReference type="FunFam" id="3.40.50.1000:FF:000037">
    <property type="entry name" value="D,D-heptose 1,7-bisphosphate phosphatase"/>
    <property type="match status" value="1"/>
</dbReference>
<name>A0A7H1MX53_9PROT</name>
<evidence type="ECO:0000256" key="2">
    <source>
        <dbReference type="ARBA" id="ARBA00022490"/>
    </source>
</evidence>
<feature type="site" description="Contributes to substrate recognition" evidence="11">
    <location>
        <position position="122"/>
    </location>
</feature>
<feature type="binding site" evidence="12">
    <location>
        <position position="121"/>
    </location>
    <ligand>
        <name>Zn(2+)</name>
        <dbReference type="ChEBI" id="CHEBI:29105"/>
    </ligand>
</feature>
<proteinExistence type="inferred from homology"/>
<dbReference type="EC" id="3.1.3.-" evidence="9"/>
<evidence type="ECO:0000256" key="6">
    <source>
        <dbReference type="ARBA" id="ARBA00023277"/>
    </source>
</evidence>
<feature type="binding site" evidence="12">
    <location>
        <position position="119"/>
    </location>
    <ligand>
        <name>Zn(2+)</name>
        <dbReference type="ChEBI" id="CHEBI:29105"/>
    </ligand>
</feature>
<dbReference type="GO" id="GO:0046872">
    <property type="term" value="F:metal ion binding"/>
    <property type="evidence" value="ECO:0007669"/>
    <property type="project" value="UniProtKB-KW"/>
</dbReference>
<dbReference type="EMBL" id="CP053923">
    <property type="protein sequence ID" value="QNT68039.1"/>
    <property type="molecule type" value="Genomic_DNA"/>
</dbReference>
<evidence type="ECO:0000256" key="9">
    <source>
        <dbReference type="PIRNR" id="PIRNR004682"/>
    </source>
</evidence>
<evidence type="ECO:0000256" key="8">
    <source>
        <dbReference type="ARBA" id="ARBA00061616"/>
    </source>
</evidence>
<dbReference type="CDD" id="cd07503">
    <property type="entry name" value="HAD_HisB-N"/>
    <property type="match status" value="1"/>
</dbReference>
<dbReference type="NCBIfam" id="TIGR01656">
    <property type="entry name" value="Histidinol-ppas"/>
    <property type="match status" value="1"/>
</dbReference>
<keyword evidence="4 9" id="KW-0378">Hydrolase</keyword>
<gene>
    <name evidence="13" type="ORF">HQ394_01660</name>
</gene>
<dbReference type="PIRSF" id="PIRSF004682">
    <property type="entry name" value="GmhB"/>
    <property type="match status" value="1"/>
</dbReference>
<sequence>MSVDTSGAQQRAVSIRRPAAFFDRDGVLNVDTGYTHRCDDLQLQDGAAAAIRLFNDAGWRVFVVTNQSGVARGYYDEAAVDAFNAALREALAHEGAHIDAFYYCPHHPEGTVAAYARVCDCRKPQPGMIRRAIAQWPTDLAHSILIGDRSSDMQAAAAAGLRGLLFQGGNLAAFCQRMRVP</sequence>
<dbReference type="KEGG" id="dvn:HQ394_01660"/>
<evidence type="ECO:0000256" key="4">
    <source>
        <dbReference type="ARBA" id="ARBA00022801"/>
    </source>
</evidence>
<dbReference type="NCBIfam" id="TIGR00213">
    <property type="entry name" value="GmhB_yaeD"/>
    <property type="match status" value="1"/>
</dbReference>
<organism evidence="13 14">
    <name type="scientific">Defluviicoccus vanus</name>
    <dbReference type="NCBI Taxonomy" id="111831"/>
    <lineage>
        <taxon>Bacteria</taxon>
        <taxon>Pseudomonadati</taxon>
        <taxon>Pseudomonadota</taxon>
        <taxon>Alphaproteobacteria</taxon>
        <taxon>Rhodospirillales</taxon>
        <taxon>Rhodospirillaceae</taxon>
        <taxon>Defluviicoccus</taxon>
    </lineage>
</organism>
<keyword evidence="3 12" id="KW-0479">Metal-binding</keyword>
<evidence type="ECO:0000256" key="7">
    <source>
        <dbReference type="ARBA" id="ARBA00031828"/>
    </source>
</evidence>
<comment type="cofactor">
    <cofactor evidence="12">
        <name>Zn(2+)</name>
        <dbReference type="ChEBI" id="CHEBI:29105"/>
    </cofactor>
</comment>
<evidence type="ECO:0000313" key="14">
    <source>
        <dbReference type="Proteomes" id="UP000516369"/>
    </source>
</evidence>
<dbReference type="PANTHER" id="PTHR42891:SF1">
    <property type="entry name" value="D-GLYCERO-BETA-D-MANNO-HEPTOSE-1,7-BISPHOSPHATE 7-PHOSPHATASE"/>
    <property type="match status" value="1"/>
</dbReference>
<keyword evidence="6 9" id="KW-0119">Carbohydrate metabolism</keyword>
<dbReference type="AlphaFoldDB" id="A0A7H1MX53"/>
<evidence type="ECO:0000256" key="12">
    <source>
        <dbReference type="PIRSR" id="PIRSR004682-4"/>
    </source>
</evidence>
<dbReference type="Proteomes" id="UP000516369">
    <property type="component" value="Chromosome"/>
</dbReference>
<keyword evidence="5 12" id="KW-0862">Zinc</keyword>
<protein>
    <recommendedName>
        <fullName evidence="7 9">D,D-heptose 1,7-bisphosphate phosphatase</fullName>
        <ecNumber evidence="9">3.1.3.-</ecNumber>
    </recommendedName>
</protein>
<reference evidence="13 14" key="1">
    <citation type="submission" date="2020-05" db="EMBL/GenBank/DDBJ databases">
        <title>Complete closed genome sequence of Defluviicoccus vanus.</title>
        <authorList>
            <person name="Bessarab I."/>
            <person name="Arumugam K."/>
            <person name="Maszenan A.M."/>
            <person name="Seviour R.J."/>
            <person name="Williams R.B."/>
        </authorList>
    </citation>
    <scope>NUCLEOTIDE SEQUENCE [LARGE SCALE GENOMIC DNA]</scope>
    <source>
        <strain evidence="13 14">Ben 114</strain>
    </source>
</reference>
<dbReference type="InterPro" id="IPR004446">
    <property type="entry name" value="Heptose_bisP_phosphatase"/>
</dbReference>
<evidence type="ECO:0000313" key="13">
    <source>
        <dbReference type="EMBL" id="QNT68039.1"/>
    </source>
</evidence>
<feature type="active site" description="Nucleophile" evidence="10">
    <location>
        <position position="23"/>
    </location>
</feature>
<feature type="active site" description="Proton donor" evidence="10">
    <location>
        <position position="25"/>
    </location>
</feature>
<keyword evidence="14" id="KW-1185">Reference proteome</keyword>
<dbReference type="InterPro" id="IPR006543">
    <property type="entry name" value="Histidinol-phos"/>
</dbReference>
<dbReference type="RefSeq" id="WP_190263430.1">
    <property type="nucleotide sequence ID" value="NZ_CP053923.1"/>
</dbReference>
<dbReference type="InterPro" id="IPR036412">
    <property type="entry name" value="HAD-like_sf"/>
</dbReference>
<feature type="binding site" evidence="12">
    <location>
        <position position="25"/>
    </location>
    <ligand>
        <name>Mg(2+)</name>
        <dbReference type="ChEBI" id="CHEBI:18420"/>
    </ligand>
</feature>
<dbReference type="NCBIfam" id="TIGR01662">
    <property type="entry name" value="HAD-SF-IIIA"/>
    <property type="match status" value="1"/>
</dbReference>
<evidence type="ECO:0000256" key="10">
    <source>
        <dbReference type="PIRSR" id="PIRSR004682-1"/>
    </source>
</evidence>
<feature type="binding site" evidence="12">
    <location>
        <position position="23"/>
    </location>
    <ligand>
        <name>Mg(2+)</name>
        <dbReference type="ChEBI" id="CHEBI:18420"/>
    </ligand>
</feature>
<dbReference type="Pfam" id="PF13242">
    <property type="entry name" value="Hydrolase_like"/>
    <property type="match status" value="1"/>
</dbReference>
<dbReference type="SUPFAM" id="SSF56784">
    <property type="entry name" value="HAD-like"/>
    <property type="match status" value="1"/>
</dbReference>
<keyword evidence="2 9" id="KW-0963">Cytoplasm</keyword>
<feature type="site" description="Stabilizes the phosphoryl group" evidence="11">
    <location>
        <position position="65"/>
    </location>
</feature>
<dbReference type="InterPro" id="IPR006549">
    <property type="entry name" value="HAD-SF_hydro_IIIA"/>
</dbReference>
<feature type="binding site" evidence="12">
    <location>
        <position position="106"/>
    </location>
    <ligand>
        <name>Zn(2+)</name>
        <dbReference type="ChEBI" id="CHEBI:29105"/>
    </ligand>
</feature>
<dbReference type="GO" id="GO:0005737">
    <property type="term" value="C:cytoplasm"/>
    <property type="evidence" value="ECO:0007669"/>
    <property type="project" value="UniProtKB-SubCell"/>
</dbReference>
<dbReference type="InterPro" id="IPR023214">
    <property type="entry name" value="HAD_sf"/>
</dbReference>
<dbReference type="Gene3D" id="3.40.50.1000">
    <property type="entry name" value="HAD superfamily/HAD-like"/>
    <property type="match status" value="1"/>
</dbReference>
<comment type="cofactor">
    <cofactor evidence="12">
        <name>Mg(2+)</name>
        <dbReference type="ChEBI" id="CHEBI:18420"/>
    </cofactor>
</comment>
<evidence type="ECO:0000256" key="11">
    <source>
        <dbReference type="PIRSR" id="PIRSR004682-3"/>
    </source>
</evidence>